<protein>
    <submittedName>
        <fullName evidence="2">BTB/POZ domain-containing protein</fullName>
    </submittedName>
</protein>
<dbReference type="CDD" id="cd18316">
    <property type="entry name" value="BTB_POZ_KCTD-like"/>
    <property type="match status" value="1"/>
</dbReference>
<dbReference type="AlphaFoldDB" id="A0AAD4MPY3"/>
<dbReference type="Gene3D" id="3.30.710.10">
    <property type="entry name" value="Potassium Channel Kv1.1, Chain A"/>
    <property type="match status" value="1"/>
</dbReference>
<proteinExistence type="predicted"/>
<dbReference type="InterPro" id="IPR003131">
    <property type="entry name" value="T1-type_BTB"/>
</dbReference>
<evidence type="ECO:0000313" key="2">
    <source>
        <dbReference type="EMBL" id="KAI1697439.1"/>
    </source>
</evidence>
<reference evidence="2" key="1">
    <citation type="submission" date="2022-01" db="EMBL/GenBank/DDBJ databases">
        <title>Genome Sequence Resource for Two Populations of Ditylenchus destructor, the Migratory Endoparasitic Phytonematode.</title>
        <authorList>
            <person name="Zhang H."/>
            <person name="Lin R."/>
            <person name="Xie B."/>
        </authorList>
    </citation>
    <scope>NUCLEOTIDE SEQUENCE</scope>
    <source>
        <strain evidence="2">BazhouSP</strain>
    </source>
</reference>
<name>A0AAD4MPY3_9BILA</name>
<dbReference type="InterPro" id="IPR000210">
    <property type="entry name" value="BTB/POZ_dom"/>
</dbReference>
<dbReference type="GO" id="GO:0051260">
    <property type="term" value="P:protein homooligomerization"/>
    <property type="evidence" value="ECO:0007669"/>
    <property type="project" value="InterPro"/>
</dbReference>
<feature type="domain" description="BTB" evidence="1">
    <location>
        <begin position="15"/>
        <end position="104"/>
    </location>
</feature>
<evidence type="ECO:0000259" key="1">
    <source>
        <dbReference type="SMART" id="SM00225"/>
    </source>
</evidence>
<gene>
    <name evidence="2" type="ORF">DdX_18497</name>
</gene>
<keyword evidence="3" id="KW-1185">Reference proteome</keyword>
<dbReference type="Proteomes" id="UP001201812">
    <property type="component" value="Unassembled WGS sequence"/>
</dbReference>
<dbReference type="PANTHER" id="PTHR14958">
    <property type="entry name" value="POTASSIUM CHANNEL TETRAMERISATION DOMAIN CONTAINING PROTEIN"/>
    <property type="match status" value="1"/>
</dbReference>
<dbReference type="GO" id="GO:0043161">
    <property type="term" value="P:proteasome-mediated ubiquitin-dependent protein catabolic process"/>
    <property type="evidence" value="ECO:0007669"/>
    <property type="project" value="TreeGrafter"/>
</dbReference>
<accession>A0AAD4MPY3</accession>
<dbReference type="EMBL" id="JAKKPZ010000268">
    <property type="protein sequence ID" value="KAI1697439.1"/>
    <property type="molecule type" value="Genomic_DNA"/>
</dbReference>
<evidence type="ECO:0000313" key="3">
    <source>
        <dbReference type="Proteomes" id="UP001201812"/>
    </source>
</evidence>
<organism evidence="2 3">
    <name type="scientific">Ditylenchus destructor</name>
    <dbReference type="NCBI Taxonomy" id="166010"/>
    <lineage>
        <taxon>Eukaryota</taxon>
        <taxon>Metazoa</taxon>
        <taxon>Ecdysozoa</taxon>
        <taxon>Nematoda</taxon>
        <taxon>Chromadorea</taxon>
        <taxon>Rhabditida</taxon>
        <taxon>Tylenchina</taxon>
        <taxon>Tylenchomorpha</taxon>
        <taxon>Sphaerularioidea</taxon>
        <taxon>Anguinidae</taxon>
        <taxon>Anguininae</taxon>
        <taxon>Ditylenchus</taxon>
    </lineage>
</organism>
<comment type="caution">
    <text evidence="2">The sequence shown here is derived from an EMBL/GenBank/DDBJ whole genome shotgun (WGS) entry which is preliminary data.</text>
</comment>
<dbReference type="SUPFAM" id="SSF54695">
    <property type="entry name" value="POZ domain"/>
    <property type="match status" value="1"/>
</dbReference>
<dbReference type="GO" id="GO:0097602">
    <property type="term" value="F:cullin family protein binding"/>
    <property type="evidence" value="ECO:0007669"/>
    <property type="project" value="TreeGrafter"/>
</dbReference>
<sequence>MSATNPGTNNSRNSKWVRLNVGGKVFQTTKDTLSRHPESFLARLVNGDLHSEKDESGAYLIDGNPEHFRHHFDLPSQRYLLCEADFYNIQPLVDEIQMTMGSVNFRSEIIMLFVDNCDNKDDECQIVCSEKNEDYEVLQAFRDKFDGIQDAADEGVYWFPMPRISAATRMEIEMILSNFGFVEETFNDNHEKGYGYRTRYWKFVRTVSK</sequence>
<dbReference type="SMART" id="SM00225">
    <property type="entry name" value="BTB"/>
    <property type="match status" value="1"/>
</dbReference>
<dbReference type="GO" id="GO:0031463">
    <property type="term" value="C:Cul3-RING ubiquitin ligase complex"/>
    <property type="evidence" value="ECO:0007669"/>
    <property type="project" value="TreeGrafter"/>
</dbReference>
<dbReference type="PANTHER" id="PTHR14958:SF29">
    <property type="entry name" value="INSOMNIAC, ISOFORM B"/>
    <property type="match status" value="1"/>
</dbReference>
<dbReference type="InterPro" id="IPR011333">
    <property type="entry name" value="SKP1/BTB/POZ_sf"/>
</dbReference>
<dbReference type="Pfam" id="PF02214">
    <property type="entry name" value="BTB_2"/>
    <property type="match status" value="1"/>
</dbReference>
<dbReference type="GO" id="GO:0005737">
    <property type="term" value="C:cytoplasm"/>
    <property type="evidence" value="ECO:0007669"/>
    <property type="project" value="TreeGrafter"/>
</dbReference>